<organism evidence="1 2">
    <name type="scientific">Coptotermes formosanus</name>
    <name type="common">Formosan subterranean termite</name>
    <dbReference type="NCBI Taxonomy" id="36987"/>
    <lineage>
        <taxon>Eukaryota</taxon>
        <taxon>Metazoa</taxon>
        <taxon>Ecdysozoa</taxon>
        <taxon>Arthropoda</taxon>
        <taxon>Hexapoda</taxon>
        <taxon>Insecta</taxon>
        <taxon>Pterygota</taxon>
        <taxon>Neoptera</taxon>
        <taxon>Polyneoptera</taxon>
        <taxon>Dictyoptera</taxon>
        <taxon>Blattodea</taxon>
        <taxon>Blattoidea</taxon>
        <taxon>Termitoidae</taxon>
        <taxon>Rhinotermitidae</taxon>
        <taxon>Coptotermes</taxon>
    </lineage>
</organism>
<accession>A0A6L2PPS4</accession>
<dbReference type="GO" id="GO:0003676">
    <property type="term" value="F:nucleic acid binding"/>
    <property type="evidence" value="ECO:0007669"/>
    <property type="project" value="InterPro"/>
</dbReference>
<keyword evidence="2" id="KW-1185">Reference proteome</keyword>
<proteinExistence type="predicted"/>
<dbReference type="Gene3D" id="3.30.420.10">
    <property type="entry name" value="Ribonuclease H-like superfamily/Ribonuclease H"/>
    <property type="match status" value="1"/>
</dbReference>
<comment type="caution">
    <text evidence="1">The sequence shown here is derived from an EMBL/GenBank/DDBJ whole genome shotgun (WGS) entry which is preliminary data.</text>
</comment>
<reference evidence="2" key="1">
    <citation type="submission" date="2020-01" db="EMBL/GenBank/DDBJ databases">
        <title>Draft genome sequence of the Termite Coptotermes fromosanus.</title>
        <authorList>
            <person name="Itakura S."/>
            <person name="Yosikawa Y."/>
            <person name="Umezawa K."/>
        </authorList>
    </citation>
    <scope>NUCLEOTIDE SEQUENCE [LARGE SCALE GENOMIC DNA]</scope>
</reference>
<dbReference type="PANTHER" id="PTHR47326:SF1">
    <property type="entry name" value="HTH PSQ-TYPE DOMAIN-CONTAINING PROTEIN"/>
    <property type="match status" value="1"/>
</dbReference>
<name>A0A6L2PPS4_COPFO</name>
<dbReference type="InterPro" id="IPR036397">
    <property type="entry name" value="RNaseH_sf"/>
</dbReference>
<protein>
    <recommendedName>
        <fullName evidence="3">Tc1-like transposase DDE domain-containing protein</fullName>
    </recommendedName>
</protein>
<dbReference type="EMBL" id="BLKM01011528">
    <property type="protein sequence ID" value="GFG33540.1"/>
    <property type="molecule type" value="Genomic_DNA"/>
</dbReference>
<dbReference type="OrthoDB" id="9971063at2759"/>
<evidence type="ECO:0000313" key="2">
    <source>
        <dbReference type="Proteomes" id="UP000502823"/>
    </source>
</evidence>
<evidence type="ECO:0008006" key="3">
    <source>
        <dbReference type="Google" id="ProtNLM"/>
    </source>
</evidence>
<dbReference type="InParanoid" id="A0A6L2PPS4"/>
<dbReference type="AlphaFoldDB" id="A0A6L2PPS4"/>
<gene>
    <name evidence="1" type="ORF">Cfor_10747</name>
</gene>
<sequence length="133" mass="15211">MWLIPQLGDRGLVGKVWLQPDGAPAHFSLPVREVLNEYFPGRWIGRGSPPSPAPLPWPPHSSDLTTPDSFLWGIIKGRVAARRYNTNENLRRSVEDGFRKITPKMLQRMTQRTCRHIRLCVQHRGAHTVLPNM</sequence>
<dbReference type="Proteomes" id="UP000502823">
    <property type="component" value="Unassembled WGS sequence"/>
</dbReference>
<evidence type="ECO:0000313" key="1">
    <source>
        <dbReference type="EMBL" id="GFG33540.1"/>
    </source>
</evidence>
<dbReference type="PANTHER" id="PTHR47326">
    <property type="entry name" value="TRANSPOSABLE ELEMENT TC3 TRANSPOSASE-LIKE PROTEIN"/>
    <property type="match status" value="1"/>
</dbReference>